<reference evidence="3 4" key="1">
    <citation type="submission" date="2023-03" db="EMBL/GenBank/DDBJ databases">
        <title>Altererythrobacter sp. CAU 1644 isolated from sand.</title>
        <authorList>
            <person name="Kim W."/>
        </authorList>
    </citation>
    <scope>NUCLEOTIDE SEQUENCE [LARGE SCALE GENOMIC DNA]</scope>
    <source>
        <strain evidence="3 4">CAU 1644</strain>
    </source>
</reference>
<evidence type="ECO:0000256" key="2">
    <source>
        <dbReference type="SAM" id="SignalP"/>
    </source>
</evidence>
<keyword evidence="4" id="KW-1185">Reference proteome</keyword>
<feature type="signal peptide" evidence="2">
    <location>
        <begin position="1"/>
        <end position="24"/>
    </location>
</feature>
<dbReference type="Gene3D" id="2.40.160.10">
    <property type="entry name" value="Porin"/>
    <property type="match status" value="1"/>
</dbReference>
<keyword evidence="2" id="KW-0732">Signal</keyword>
<dbReference type="RefSeq" id="WP_278015684.1">
    <property type="nucleotide sequence ID" value="NZ_CP121106.1"/>
</dbReference>
<accession>A0ABY8FS67</accession>
<feature type="coiled-coil region" evidence="1">
    <location>
        <begin position="34"/>
        <end position="75"/>
    </location>
</feature>
<evidence type="ECO:0000313" key="3">
    <source>
        <dbReference type="EMBL" id="WFL76925.1"/>
    </source>
</evidence>
<sequence>MFSKRRATLLAAALSCTMATPLAAQETGVTSDDLAALRAELARLAARVDQLEGELEQAEAKADAATSAAAAASESVVAVQAKVDKAPSVKFKGAPVIEAEGGWSFKPRGRLMYDVGSTNAPDSTGREDGFGNETRRARLGVEGDIPGGFGYKFEVDFAGNEVEAADAYLSYSDGPVEFIVGHQNNFQSLEELTSSLHTTFIERAAFTDAFGFERRIGASATYKQGIVLAQAGLFTDNFDDTATKNRGADGRLVIMPKMGNAQLHLGGSIHYNDIDDPAATVRYRQRPLVHFTSERFINTGNLNASSELGYGLEAAAIAGPLHFASEGYWQKVNRPGALSDPTFFGGYAEVGYYLTKGDTRGYKSGKFDRNKPANPVGKGGIGSVQFNLRYDYLDLTDAGIVGGTQNGYQASLVWKPTDYTLFALNYGKMSYDDAVYAAAGGDRSYDVDAFGVRAQVDF</sequence>
<organism evidence="3 4">
    <name type="scientific">Altererythrobacter arenosus</name>
    <dbReference type="NCBI Taxonomy" id="3032592"/>
    <lineage>
        <taxon>Bacteria</taxon>
        <taxon>Pseudomonadati</taxon>
        <taxon>Pseudomonadota</taxon>
        <taxon>Alphaproteobacteria</taxon>
        <taxon>Sphingomonadales</taxon>
        <taxon>Erythrobacteraceae</taxon>
        <taxon>Altererythrobacter</taxon>
    </lineage>
</organism>
<gene>
    <name evidence="3" type="ORF">P7228_13130</name>
</gene>
<name>A0ABY8FS67_9SPHN</name>
<dbReference type="Pfam" id="PF07396">
    <property type="entry name" value="Porin_O_P"/>
    <property type="match status" value="1"/>
</dbReference>
<evidence type="ECO:0000256" key="1">
    <source>
        <dbReference type="SAM" id="Coils"/>
    </source>
</evidence>
<keyword evidence="1" id="KW-0175">Coiled coil</keyword>
<protein>
    <submittedName>
        <fullName evidence="3">Porin</fullName>
    </submittedName>
</protein>
<evidence type="ECO:0000313" key="4">
    <source>
        <dbReference type="Proteomes" id="UP001215827"/>
    </source>
</evidence>
<dbReference type="InterPro" id="IPR010870">
    <property type="entry name" value="Porin_O/P"/>
</dbReference>
<proteinExistence type="predicted"/>
<dbReference type="InterPro" id="IPR023614">
    <property type="entry name" value="Porin_dom_sf"/>
</dbReference>
<dbReference type="EMBL" id="CP121106">
    <property type="protein sequence ID" value="WFL76925.1"/>
    <property type="molecule type" value="Genomic_DNA"/>
</dbReference>
<dbReference type="SUPFAM" id="SSF56935">
    <property type="entry name" value="Porins"/>
    <property type="match status" value="1"/>
</dbReference>
<dbReference type="Proteomes" id="UP001215827">
    <property type="component" value="Chromosome"/>
</dbReference>
<feature type="chain" id="PRO_5045268956" evidence="2">
    <location>
        <begin position="25"/>
        <end position="458"/>
    </location>
</feature>